<accession>A0A233V5E5</accession>
<evidence type="ECO:0000259" key="8">
    <source>
        <dbReference type="Pfam" id="PF17768"/>
    </source>
</evidence>
<keyword evidence="5 9" id="KW-0269">Exonuclease</keyword>
<dbReference type="InterPro" id="IPR004610">
    <property type="entry name" value="RecJ"/>
</dbReference>
<dbReference type="InterPro" id="IPR001667">
    <property type="entry name" value="DDH_dom"/>
</dbReference>
<dbReference type="InterPro" id="IPR003156">
    <property type="entry name" value="DHHA1_dom"/>
</dbReference>
<evidence type="ECO:0000259" key="6">
    <source>
        <dbReference type="Pfam" id="PF01368"/>
    </source>
</evidence>
<keyword evidence="4" id="KW-0378">Hydrolase</keyword>
<sequence length="580" mass="65894">MNKWLINNRGNNFIEVSQRHNIHPLIAKILLNRNITNFETFLNPNAENSYHNPFLMKDMDKAVEIIINAIENEQNIRIVGDYDQDGNSSTMTLLDGLGYFTDKLSYDIPNRMIDGYGISFSIIDKCIEDNIDLIVTCDNGISAIEQCDYAKQNGIKIIVTDHHQTIKLDGKEIIPNADAVINPQQLTCNYPFKSLCGAGVAYKLIQAINIKKGYGMLQCENLLQYVAMGTVCDIVDLKDENRYFVIKGLEEINNTENYGLKCLIDMTGIKNGVNVYSLGFIIGPCINAAGRLDTAKLGVELFRDENMDNVEAYAKVLVDINEKRKKLTEDGFNKAVEIIENTGLINDDILICNVEGIHESVCGIIAGRIKDKYNKPTLILTQSENQDVLKGSGRSISEYDIFKEFDEFRELFVSFGGHPMACGLSIEVDKLDEFRTKVNQRSRLTKEDFVKKILIDSSFYVDKIDFDLIEEIDRLRPFGKDNPRPILGDKNLEIIFARMIGKNKNVLKLKLLKNNKTIDAIMFSEAIEKYNYLLEKFGENVMIQLENSIASNAKIDIIYYPEINDFNNVKNIQLNLIDLR</sequence>
<dbReference type="GO" id="GO:0003676">
    <property type="term" value="F:nucleic acid binding"/>
    <property type="evidence" value="ECO:0007669"/>
    <property type="project" value="InterPro"/>
</dbReference>
<dbReference type="GO" id="GO:0006310">
    <property type="term" value="P:DNA recombination"/>
    <property type="evidence" value="ECO:0007669"/>
    <property type="project" value="InterPro"/>
</dbReference>
<dbReference type="Pfam" id="PF02272">
    <property type="entry name" value="DHHA1"/>
    <property type="match status" value="1"/>
</dbReference>
<dbReference type="InterPro" id="IPR041122">
    <property type="entry name" value="RecJ_OB"/>
</dbReference>
<evidence type="ECO:0000256" key="3">
    <source>
        <dbReference type="ARBA" id="ARBA00022722"/>
    </source>
</evidence>
<dbReference type="NCBIfam" id="TIGR00644">
    <property type="entry name" value="recJ"/>
    <property type="match status" value="1"/>
</dbReference>
<dbReference type="PANTHER" id="PTHR30255">
    <property type="entry name" value="SINGLE-STRANDED-DNA-SPECIFIC EXONUCLEASE RECJ"/>
    <property type="match status" value="1"/>
</dbReference>
<reference evidence="10" key="1">
    <citation type="submission" date="2017-04" db="EMBL/GenBank/DDBJ databases">
        <title>Finegoldia magna isolated from orthopedic joint implant-associated infections.</title>
        <authorList>
            <person name="Bjorklund S."/>
            <person name="Bruggemann H."/>
            <person name="Jensen A."/>
            <person name="Hellmark B."/>
            <person name="Soderquist B."/>
        </authorList>
    </citation>
    <scope>NUCLEOTIDE SEQUENCE [LARGE SCALE GENOMIC DNA]</scope>
    <source>
        <strain evidence="10">CCUG 54800</strain>
    </source>
</reference>
<gene>
    <name evidence="9" type="ORF">B9N49_04565</name>
</gene>
<dbReference type="Proteomes" id="UP000215413">
    <property type="component" value="Unassembled WGS sequence"/>
</dbReference>
<dbReference type="EMBL" id="NDYC01000019">
    <property type="protein sequence ID" value="OXZ27604.1"/>
    <property type="molecule type" value="Genomic_DNA"/>
</dbReference>
<evidence type="ECO:0000256" key="2">
    <source>
        <dbReference type="ARBA" id="ARBA00019841"/>
    </source>
</evidence>
<name>A0A233V5E5_FINMA</name>
<evidence type="ECO:0000256" key="5">
    <source>
        <dbReference type="ARBA" id="ARBA00022839"/>
    </source>
</evidence>
<evidence type="ECO:0000256" key="1">
    <source>
        <dbReference type="ARBA" id="ARBA00005915"/>
    </source>
</evidence>
<dbReference type="Pfam" id="PF01368">
    <property type="entry name" value="DHH"/>
    <property type="match status" value="1"/>
</dbReference>
<dbReference type="PANTHER" id="PTHR30255:SF2">
    <property type="entry name" value="SINGLE-STRANDED-DNA-SPECIFIC EXONUCLEASE RECJ"/>
    <property type="match status" value="1"/>
</dbReference>
<dbReference type="Gene3D" id="3.10.310.30">
    <property type="match status" value="1"/>
</dbReference>
<evidence type="ECO:0000259" key="7">
    <source>
        <dbReference type="Pfam" id="PF02272"/>
    </source>
</evidence>
<dbReference type="GO" id="GO:0008409">
    <property type="term" value="F:5'-3' exonuclease activity"/>
    <property type="evidence" value="ECO:0007669"/>
    <property type="project" value="InterPro"/>
</dbReference>
<feature type="domain" description="RecJ OB" evidence="8">
    <location>
        <begin position="455"/>
        <end position="578"/>
    </location>
</feature>
<organism evidence="9 10">
    <name type="scientific">Finegoldia magna</name>
    <name type="common">Peptostreptococcus magnus</name>
    <dbReference type="NCBI Taxonomy" id="1260"/>
    <lineage>
        <taxon>Bacteria</taxon>
        <taxon>Bacillati</taxon>
        <taxon>Bacillota</taxon>
        <taxon>Tissierellia</taxon>
        <taxon>Tissierellales</taxon>
        <taxon>Peptoniphilaceae</taxon>
        <taxon>Finegoldia</taxon>
    </lineage>
</organism>
<evidence type="ECO:0000313" key="10">
    <source>
        <dbReference type="Proteomes" id="UP000215413"/>
    </source>
</evidence>
<comment type="caution">
    <text evidence="9">The sequence shown here is derived from an EMBL/GenBank/DDBJ whole genome shotgun (WGS) entry which is preliminary data.</text>
</comment>
<protein>
    <recommendedName>
        <fullName evidence="2">Single-stranded-DNA-specific exonuclease RecJ</fullName>
    </recommendedName>
</protein>
<dbReference type="AlphaFoldDB" id="A0A233V5E5"/>
<comment type="similarity">
    <text evidence="1">Belongs to the RecJ family.</text>
</comment>
<proteinExistence type="inferred from homology"/>
<dbReference type="SUPFAM" id="SSF64182">
    <property type="entry name" value="DHH phosphoesterases"/>
    <property type="match status" value="1"/>
</dbReference>
<dbReference type="GO" id="GO:0006281">
    <property type="term" value="P:DNA repair"/>
    <property type="evidence" value="ECO:0007669"/>
    <property type="project" value="InterPro"/>
</dbReference>
<dbReference type="RefSeq" id="WP_094205719.1">
    <property type="nucleotide sequence ID" value="NZ_JAWGQT010000007.1"/>
</dbReference>
<evidence type="ECO:0000313" key="9">
    <source>
        <dbReference type="EMBL" id="OXZ27604.1"/>
    </source>
</evidence>
<dbReference type="Pfam" id="PF17768">
    <property type="entry name" value="RecJ_OB"/>
    <property type="match status" value="1"/>
</dbReference>
<evidence type="ECO:0000256" key="4">
    <source>
        <dbReference type="ARBA" id="ARBA00022801"/>
    </source>
</evidence>
<feature type="domain" description="DHHA1" evidence="7">
    <location>
        <begin position="348"/>
        <end position="440"/>
    </location>
</feature>
<feature type="domain" description="DDH" evidence="6">
    <location>
        <begin position="75"/>
        <end position="230"/>
    </location>
</feature>
<keyword evidence="3" id="KW-0540">Nuclease</keyword>
<dbReference type="Gene3D" id="3.90.1640.30">
    <property type="match status" value="1"/>
</dbReference>
<dbReference type="InterPro" id="IPR051673">
    <property type="entry name" value="SSDNA_exonuclease_RecJ"/>
</dbReference>
<dbReference type="InterPro" id="IPR038763">
    <property type="entry name" value="DHH_sf"/>
</dbReference>